<dbReference type="RefSeq" id="WP_108108014.1">
    <property type="nucleotide sequence ID" value="NZ_QASN01000020.1"/>
</dbReference>
<dbReference type="AlphaFoldDB" id="A0A2T5P744"/>
<reference evidence="3 4" key="1">
    <citation type="submission" date="2018-04" db="EMBL/GenBank/DDBJ databases">
        <title>Pseudomonas sp. nov., isolated from mangrove soil.</title>
        <authorList>
            <person name="Chen C."/>
        </authorList>
    </citation>
    <scope>NUCLEOTIDE SEQUENCE [LARGE SCALE GENOMIC DNA]</scope>
    <source>
        <strain evidence="3 4">TC-11</strain>
    </source>
</reference>
<accession>A0A2T5P744</accession>
<feature type="signal peptide" evidence="1">
    <location>
        <begin position="1"/>
        <end position="23"/>
    </location>
</feature>
<dbReference type="OrthoDB" id="1441538at2"/>
<dbReference type="SUPFAM" id="SSF51197">
    <property type="entry name" value="Clavaminate synthase-like"/>
    <property type="match status" value="1"/>
</dbReference>
<keyword evidence="4" id="KW-1185">Reference proteome</keyword>
<dbReference type="EMBL" id="QASN01000020">
    <property type="protein sequence ID" value="PTU73570.1"/>
    <property type="molecule type" value="Genomic_DNA"/>
</dbReference>
<dbReference type="Pfam" id="PF05118">
    <property type="entry name" value="Asp_Arg_Hydrox"/>
    <property type="match status" value="1"/>
</dbReference>
<dbReference type="InterPro" id="IPR027443">
    <property type="entry name" value="IPNS-like_sf"/>
</dbReference>
<evidence type="ECO:0000259" key="2">
    <source>
        <dbReference type="Pfam" id="PF05118"/>
    </source>
</evidence>
<evidence type="ECO:0000313" key="3">
    <source>
        <dbReference type="EMBL" id="PTU73570.1"/>
    </source>
</evidence>
<dbReference type="InterPro" id="IPR007803">
    <property type="entry name" value="Asp/Arg/Pro-Hydrxlase"/>
</dbReference>
<evidence type="ECO:0000313" key="4">
    <source>
        <dbReference type="Proteomes" id="UP000244064"/>
    </source>
</evidence>
<sequence>MTRPAFSRLPVAVNLPLLLQALAAIGEDSWRGHFNSAYHSGDWSGVALISAADALSELSCGRGQPLRRAPWSADSRWHAALRDWPLDIVSARLLRLGPGARIHEHRDYDLGGADADLRLHVPLLSPPEVDFWLDQQRIPMMAGECWFLDLLRPHRVDNRGAEPRIHLVIDCRPSPWLEQAIVSGLRSTPAASTAPSDFERFRRQVHSDPELARLLQGLHQVDAFMERAQALGAEQGLHFTPEELRAAMRRGRRQWREQWKA</sequence>
<feature type="chain" id="PRO_5015636964" evidence="1">
    <location>
        <begin position="24"/>
        <end position="261"/>
    </location>
</feature>
<dbReference type="Proteomes" id="UP000244064">
    <property type="component" value="Unassembled WGS sequence"/>
</dbReference>
<gene>
    <name evidence="3" type="ORF">DBO85_14745</name>
</gene>
<dbReference type="Gene3D" id="2.60.120.330">
    <property type="entry name" value="B-lactam Antibiotic, Isopenicillin N Synthase, Chain"/>
    <property type="match status" value="1"/>
</dbReference>
<evidence type="ECO:0000256" key="1">
    <source>
        <dbReference type="SAM" id="SignalP"/>
    </source>
</evidence>
<name>A0A2T5P744_9PSED</name>
<organism evidence="3 4">
    <name type="scientific">Pseudomonas mangrovi</name>
    <dbReference type="NCBI Taxonomy" id="2161748"/>
    <lineage>
        <taxon>Bacteria</taxon>
        <taxon>Pseudomonadati</taxon>
        <taxon>Pseudomonadota</taxon>
        <taxon>Gammaproteobacteria</taxon>
        <taxon>Pseudomonadales</taxon>
        <taxon>Pseudomonadaceae</taxon>
        <taxon>Pseudomonas</taxon>
    </lineage>
</organism>
<comment type="caution">
    <text evidence="3">The sequence shown here is derived from an EMBL/GenBank/DDBJ whole genome shotgun (WGS) entry which is preliminary data.</text>
</comment>
<keyword evidence="1" id="KW-0732">Signal</keyword>
<proteinExistence type="predicted"/>
<feature type="domain" description="Aspartyl/asparaginy/proline hydroxylase" evidence="2">
    <location>
        <begin position="86"/>
        <end position="172"/>
    </location>
</feature>
<protein>
    <submittedName>
        <fullName evidence="3">Aspartyl beta-hydroxylase</fullName>
    </submittedName>
</protein>